<keyword evidence="4" id="KW-1185">Reference proteome</keyword>
<organism evidence="3 4">
    <name type="scientific">Novipirellula artificiosorum</name>
    <dbReference type="NCBI Taxonomy" id="2528016"/>
    <lineage>
        <taxon>Bacteria</taxon>
        <taxon>Pseudomonadati</taxon>
        <taxon>Planctomycetota</taxon>
        <taxon>Planctomycetia</taxon>
        <taxon>Pirellulales</taxon>
        <taxon>Pirellulaceae</taxon>
        <taxon>Novipirellula</taxon>
    </lineage>
</organism>
<accession>A0A5C6DB38</accession>
<dbReference type="Proteomes" id="UP000319143">
    <property type="component" value="Unassembled WGS sequence"/>
</dbReference>
<dbReference type="EMBL" id="SJPV01000011">
    <property type="protein sequence ID" value="TWU32957.1"/>
    <property type="molecule type" value="Genomic_DNA"/>
</dbReference>
<keyword evidence="2" id="KW-1133">Transmembrane helix</keyword>
<name>A0A5C6DB38_9BACT</name>
<evidence type="ECO:0000313" key="4">
    <source>
        <dbReference type="Proteomes" id="UP000319143"/>
    </source>
</evidence>
<keyword evidence="2" id="KW-0812">Transmembrane</keyword>
<dbReference type="AlphaFoldDB" id="A0A5C6DB38"/>
<evidence type="ECO:0000313" key="3">
    <source>
        <dbReference type="EMBL" id="TWU32957.1"/>
    </source>
</evidence>
<evidence type="ECO:0000256" key="1">
    <source>
        <dbReference type="SAM" id="MobiDB-lite"/>
    </source>
</evidence>
<comment type="caution">
    <text evidence="3">The sequence shown here is derived from an EMBL/GenBank/DDBJ whole genome shotgun (WGS) entry which is preliminary data.</text>
</comment>
<reference evidence="3 4" key="1">
    <citation type="submission" date="2019-02" db="EMBL/GenBank/DDBJ databases">
        <title>Deep-cultivation of Planctomycetes and their phenomic and genomic characterization uncovers novel biology.</title>
        <authorList>
            <person name="Wiegand S."/>
            <person name="Jogler M."/>
            <person name="Boedeker C."/>
            <person name="Pinto D."/>
            <person name="Vollmers J."/>
            <person name="Rivas-Marin E."/>
            <person name="Kohn T."/>
            <person name="Peeters S.H."/>
            <person name="Heuer A."/>
            <person name="Rast P."/>
            <person name="Oberbeckmann S."/>
            <person name="Bunk B."/>
            <person name="Jeske O."/>
            <person name="Meyerdierks A."/>
            <person name="Storesund J.E."/>
            <person name="Kallscheuer N."/>
            <person name="Luecker S."/>
            <person name="Lage O.M."/>
            <person name="Pohl T."/>
            <person name="Merkel B.J."/>
            <person name="Hornburger P."/>
            <person name="Mueller R.-W."/>
            <person name="Bruemmer F."/>
            <person name="Labrenz M."/>
            <person name="Spormann A.M."/>
            <person name="Op Den Camp H."/>
            <person name="Overmann J."/>
            <person name="Amann R."/>
            <person name="Jetten M.S.M."/>
            <person name="Mascher T."/>
            <person name="Medema M.H."/>
            <person name="Devos D.P."/>
            <person name="Kaster A.-K."/>
            <person name="Ovreas L."/>
            <person name="Rohde M."/>
            <person name="Galperin M.Y."/>
            <person name="Jogler C."/>
        </authorList>
    </citation>
    <scope>NUCLEOTIDE SEQUENCE [LARGE SCALE GENOMIC DNA]</scope>
    <source>
        <strain evidence="3 4">Poly41</strain>
    </source>
</reference>
<proteinExistence type="predicted"/>
<sequence length="246" mass="27371">MKNGLPDRWPCAYNPGMPNKRNQDANSLSVPRPSRRLSLREFIGLVTILMLVVGFAITIARLRASESELSQLRAEHGYLAPSDEGQVAASRAPSDQPLTYRARVRVPKKPRYRVCYSTLWPQNAAHPKWFAALDLPPGESVLTFTIEPDQRDSKWKISAIARSPLGTKRIATTLPSEQVSILRSSKDVIRAGIGFETVLAEKNQTIRLLDERWLVGEGGVFLYGDRPPEADQVGVFAELQVDQGPI</sequence>
<feature type="transmembrane region" description="Helical" evidence="2">
    <location>
        <begin position="42"/>
        <end position="62"/>
    </location>
</feature>
<feature type="region of interest" description="Disordered" evidence="1">
    <location>
        <begin position="1"/>
        <end position="30"/>
    </location>
</feature>
<gene>
    <name evidence="3" type="ORF">Poly41_53360</name>
</gene>
<keyword evidence="2" id="KW-0472">Membrane</keyword>
<evidence type="ECO:0000256" key="2">
    <source>
        <dbReference type="SAM" id="Phobius"/>
    </source>
</evidence>
<protein>
    <submittedName>
        <fullName evidence="3">Uncharacterized protein</fullName>
    </submittedName>
</protein>